<evidence type="ECO:0000313" key="1">
    <source>
        <dbReference type="EMBL" id="MPN50747.1"/>
    </source>
</evidence>
<organism evidence="1">
    <name type="scientific">bioreactor metagenome</name>
    <dbReference type="NCBI Taxonomy" id="1076179"/>
    <lineage>
        <taxon>unclassified sequences</taxon>
        <taxon>metagenomes</taxon>
        <taxon>ecological metagenomes</taxon>
    </lineage>
</organism>
<comment type="caution">
    <text evidence="1">The sequence shown here is derived from an EMBL/GenBank/DDBJ whole genome shotgun (WGS) entry which is preliminary data.</text>
</comment>
<dbReference type="AlphaFoldDB" id="A0A645IHI1"/>
<proteinExistence type="predicted"/>
<dbReference type="Pfam" id="PF04367">
    <property type="entry name" value="DUF502"/>
    <property type="match status" value="1"/>
</dbReference>
<accession>A0A645IHI1</accession>
<gene>
    <name evidence="1" type="ORF">SDC9_198380</name>
</gene>
<protein>
    <submittedName>
        <fullName evidence="1">Uncharacterized protein</fullName>
    </submittedName>
</protein>
<dbReference type="InterPro" id="IPR007462">
    <property type="entry name" value="COV1-like"/>
</dbReference>
<dbReference type="EMBL" id="VSSQ01115199">
    <property type="protein sequence ID" value="MPN50747.1"/>
    <property type="molecule type" value="Genomic_DNA"/>
</dbReference>
<sequence>MVVDSFDYLLEHTPGIKFIYTSLKDVMTSFVGDKKKFNQPVLIKTGENPEIWRVGFLTQNDLTSVGYPDYVSVYLPHSYAVSGWVVFVLASNIVHLENVSAAQAMKFAVSGGVAGFHSDDNVFKAPE</sequence>
<reference evidence="1" key="1">
    <citation type="submission" date="2019-08" db="EMBL/GenBank/DDBJ databases">
        <authorList>
            <person name="Kucharzyk K."/>
            <person name="Murdoch R.W."/>
            <person name="Higgins S."/>
            <person name="Loffler F."/>
        </authorList>
    </citation>
    <scope>NUCLEOTIDE SEQUENCE</scope>
</reference>
<name>A0A645IHI1_9ZZZZ</name>